<protein>
    <submittedName>
        <fullName evidence="1">16887_t:CDS:1</fullName>
    </submittedName>
</protein>
<organism evidence="1 2">
    <name type="scientific">Acaulospora colombiana</name>
    <dbReference type="NCBI Taxonomy" id="27376"/>
    <lineage>
        <taxon>Eukaryota</taxon>
        <taxon>Fungi</taxon>
        <taxon>Fungi incertae sedis</taxon>
        <taxon>Mucoromycota</taxon>
        <taxon>Glomeromycotina</taxon>
        <taxon>Glomeromycetes</taxon>
        <taxon>Diversisporales</taxon>
        <taxon>Acaulosporaceae</taxon>
        <taxon>Acaulospora</taxon>
    </lineage>
</organism>
<dbReference type="Proteomes" id="UP000789525">
    <property type="component" value="Unassembled WGS sequence"/>
</dbReference>
<sequence>MALATSFTALPSIGQKKIPERFHLCSGLDLHYAFCLDHLFQSAAAPHPSQGYGAVMIGQHHEFIKGIYGTDFRHYDLDDVVPNHVSISGLEFQGDFSLTVGDSEIIPVNGCVLEAWGVDGTPAREEDRCNCGIGTRAYA</sequence>
<dbReference type="EMBL" id="CAJVPT010025777">
    <property type="protein sequence ID" value="CAG8676504.1"/>
    <property type="molecule type" value="Genomic_DNA"/>
</dbReference>
<name>A0ACA9NWT5_9GLOM</name>
<accession>A0ACA9NWT5</accession>
<gene>
    <name evidence="1" type="ORF">ACOLOM_LOCUS9159</name>
</gene>
<proteinExistence type="predicted"/>
<keyword evidence="2" id="KW-1185">Reference proteome</keyword>
<reference evidence="1" key="1">
    <citation type="submission" date="2021-06" db="EMBL/GenBank/DDBJ databases">
        <authorList>
            <person name="Kallberg Y."/>
            <person name="Tangrot J."/>
            <person name="Rosling A."/>
        </authorList>
    </citation>
    <scope>NUCLEOTIDE SEQUENCE</scope>
    <source>
        <strain evidence="1">CL356</strain>
    </source>
</reference>
<evidence type="ECO:0000313" key="1">
    <source>
        <dbReference type="EMBL" id="CAG8676504.1"/>
    </source>
</evidence>
<comment type="caution">
    <text evidence="1">The sequence shown here is derived from an EMBL/GenBank/DDBJ whole genome shotgun (WGS) entry which is preliminary data.</text>
</comment>
<evidence type="ECO:0000313" key="2">
    <source>
        <dbReference type="Proteomes" id="UP000789525"/>
    </source>
</evidence>